<evidence type="ECO:0000256" key="5">
    <source>
        <dbReference type="SAM" id="MobiDB-lite"/>
    </source>
</evidence>
<evidence type="ECO:0000256" key="2">
    <source>
        <dbReference type="ARBA" id="ARBA00022771"/>
    </source>
</evidence>
<feature type="region of interest" description="Disordered" evidence="5">
    <location>
        <begin position="788"/>
        <end position="891"/>
    </location>
</feature>
<evidence type="ECO:0000313" key="6">
    <source>
        <dbReference type="EMBL" id="PBK97460.1"/>
    </source>
</evidence>
<proteinExistence type="predicted"/>
<dbReference type="PROSITE" id="PS00018">
    <property type="entry name" value="EF_HAND_1"/>
    <property type="match status" value="1"/>
</dbReference>
<sequence>MPKNTDIDTGNSSKSIYPSDMSFEEWFTANTEILASVSDAVKSLDASLIDKQSLDRTFASYGDISKILLKGLKLLADVHPVIQVTVSTFEIVLAFESARRENDRKVGILRLQTQDLLIAIFQLHSLAPEETALGGRKVDLMGALMKKIAQDIKIASSFCDFYMNKKFLSRMINSLHYEFLFTEHITGLVKDRKDLELALQVHMARVMNSANAMLENQGATMKLLDGELKKISAKMENLFRQVDTTRERDIQTLFKDEGGAKKCVGNELLLKMLIQKSGEDVERALGHQAEPNKSLSEAMKKIQKELLKELAEDVKEAFKKNVDHFNKKLDLQEQQLKDIKKGNDKIIATLEAGPHQYIIDDDFKELWRSMAWKRNVKARYLVLALYDHLVEKLGGVGTSGGASDENDLWALSYFNGPHVQPLLEAIDDDATGFITTREINTFIESVPEHWTILQWIAYWAEGWHLSVDRYKERICVLLSTMYNIYPRVLPGNRNAVITYLQHETIYQVDKLLLSTHNVSPNPFGSIKLWNLTEEFTESEEKRIQKNLEAISFDIDAISTVSLITGPGRIERYIYPLLYLILKRHLAIVRLSTIKILHPYEIPAMTSSLWTLFFVVHQRVGNLSSIFKQSNVDVVEKLENFAFGMFKLYHDYPYKQPSKSAIAKYANEWPPIDDDAVSTANCIPLYKPPEEAAYCIPSLSSVDVSDDLIQGQWAGHLYYNHESLLGLIQLAIESKKENGTFTGRAATWKVTMDVLCEVEEDKTVHIRVVCDDGCFILIGQLEAETGTITGGWFGDPGNEQYHDQEGGSEKDDGKSVHRPDQAMEEQEDQDQAPQHLSRVATEGDNRAALSEDTGAAQGSHSSCAGIESRSEVSEDDLPAPDGHAPTNPGLDPRTIHTFLLRRTPASLWQFLPGDPRYYPVTNEDAGQRARARWRFAFGAVLEQVKSTLLTRNYVEERFTQVRRFVGLARRECYMVESYCPQLPPLSEEEAKELSCLRCSISPMHTRSYYALLSDEIERQKYNDYTCDSCMRRIVGSRLACLTCMNDSFTDTTDLCTSCIRNSCDLRGFVHDPSHVLLKFDTLVLDANMHWIIPKARSMLPRIQKEFRSSSLEYRPKLEERTSPASGWYSSQSKEMLTINESTPLPKCGSCKEMISMPCWVYVTYWPTGDMYVCDKCGSRNKTLGNGYLMSWPLLRIDDAPAAAVALEARLAALEKKFDEHLSVVTKLLEKLSNSPPDAGANPGAGF</sequence>
<evidence type="ECO:0008006" key="8">
    <source>
        <dbReference type="Google" id="ProtNLM"/>
    </source>
</evidence>
<dbReference type="OrthoDB" id="2122982at2759"/>
<evidence type="ECO:0000313" key="7">
    <source>
        <dbReference type="Proteomes" id="UP000217790"/>
    </source>
</evidence>
<evidence type="ECO:0000256" key="4">
    <source>
        <dbReference type="SAM" id="Coils"/>
    </source>
</evidence>
<dbReference type="Proteomes" id="UP000217790">
    <property type="component" value="Unassembled WGS sequence"/>
</dbReference>
<dbReference type="EMBL" id="KZ293649">
    <property type="protein sequence ID" value="PBK97460.1"/>
    <property type="molecule type" value="Genomic_DNA"/>
</dbReference>
<dbReference type="GO" id="GO:0008270">
    <property type="term" value="F:zinc ion binding"/>
    <property type="evidence" value="ECO:0007669"/>
    <property type="project" value="UniProtKB-KW"/>
</dbReference>
<gene>
    <name evidence="6" type="ORF">ARMGADRAFT_639756</name>
</gene>
<reference evidence="7" key="1">
    <citation type="journal article" date="2017" name="Nat. Ecol. Evol.">
        <title>Genome expansion and lineage-specific genetic innovations in the forest pathogenic fungi Armillaria.</title>
        <authorList>
            <person name="Sipos G."/>
            <person name="Prasanna A.N."/>
            <person name="Walter M.C."/>
            <person name="O'Connor E."/>
            <person name="Balint B."/>
            <person name="Krizsan K."/>
            <person name="Kiss B."/>
            <person name="Hess J."/>
            <person name="Varga T."/>
            <person name="Slot J."/>
            <person name="Riley R."/>
            <person name="Boka B."/>
            <person name="Rigling D."/>
            <person name="Barry K."/>
            <person name="Lee J."/>
            <person name="Mihaltcheva S."/>
            <person name="LaButti K."/>
            <person name="Lipzen A."/>
            <person name="Waldron R."/>
            <person name="Moloney N.M."/>
            <person name="Sperisen C."/>
            <person name="Kredics L."/>
            <person name="Vagvoelgyi C."/>
            <person name="Patrignani A."/>
            <person name="Fitzpatrick D."/>
            <person name="Nagy I."/>
            <person name="Doyle S."/>
            <person name="Anderson J.B."/>
            <person name="Grigoriev I.V."/>
            <person name="Gueldener U."/>
            <person name="Muensterkoetter M."/>
            <person name="Nagy L.G."/>
        </authorList>
    </citation>
    <scope>NUCLEOTIDE SEQUENCE [LARGE SCALE GENOMIC DNA]</scope>
    <source>
        <strain evidence="7">Ar21-2</strain>
    </source>
</reference>
<evidence type="ECO:0000256" key="3">
    <source>
        <dbReference type="ARBA" id="ARBA00022833"/>
    </source>
</evidence>
<feature type="coiled-coil region" evidence="4">
    <location>
        <begin position="292"/>
        <end position="335"/>
    </location>
</feature>
<keyword evidence="4" id="KW-0175">Coiled coil</keyword>
<keyword evidence="3" id="KW-0862">Zinc</keyword>
<dbReference type="OMA" id="PENIAYH"/>
<keyword evidence="7" id="KW-1185">Reference proteome</keyword>
<keyword evidence="1" id="KW-0479">Metal-binding</keyword>
<dbReference type="AlphaFoldDB" id="A0A2H3DTQ4"/>
<name>A0A2H3DTQ4_ARMGA</name>
<protein>
    <recommendedName>
        <fullName evidence="8">EF-hand domain-containing protein</fullName>
    </recommendedName>
</protein>
<feature type="coiled-coil region" evidence="4">
    <location>
        <begin position="221"/>
        <end position="248"/>
    </location>
</feature>
<dbReference type="InParanoid" id="A0A2H3DTQ4"/>
<dbReference type="InterPro" id="IPR043145">
    <property type="entry name" value="Znf_ZZ_sf"/>
</dbReference>
<organism evidence="6 7">
    <name type="scientific">Armillaria gallica</name>
    <name type="common">Bulbous honey fungus</name>
    <name type="synonym">Armillaria bulbosa</name>
    <dbReference type="NCBI Taxonomy" id="47427"/>
    <lineage>
        <taxon>Eukaryota</taxon>
        <taxon>Fungi</taxon>
        <taxon>Dikarya</taxon>
        <taxon>Basidiomycota</taxon>
        <taxon>Agaricomycotina</taxon>
        <taxon>Agaricomycetes</taxon>
        <taxon>Agaricomycetidae</taxon>
        <taxon>Agaricales</taxon>
        <taxon>Marasmiineae</taxon>
        <taxon>Physalacriaceae</taxon>
        <taxon>Armillaria</taxon>
    </lineage>
</organism>
<feature type="compositionally biased region" description="Basic and acidic residues" evidence="5">
    <location>
        <begin position="799"/>
        <end position="820"/>
    </location>
</feature>
<accession>A0A2H3DTQ4</accession>
<dbReference type="SUPFAM" id="SSF57850">
    <property type="entry name" value="RING/U-box"/>
    <property type="match status" value="1"/>
</dbReference>
<dbReference type="InterPro" id="IPR018247">
    <property type="entry name" value="EF_Hand_1_Ca_BS"/>
</dbReference>
<keyword evidence="2" id="KW-0863">Zinc-finger</keyword>
<dbReference type="STRING" id="47427.A0A2H3DTQ4"/>
<evidence type="ECO:0000256" key="1">
    <source>
        <dbReference type="ARBA" id="ARBA00022723"/>
    </source>
</evidence>
<dbReference type="Gene3D" id="3.30.60.90">
    <property type="match status" value="1"/>
</dbReference>